<dbReference type="InterPro" id="IPR039426">
    <property type="entry name" value="TonB-dep_rcpt-like"/>
</dbReference>
<gene>
    <name evidence="3" type="ORF">METZ01_LOCUS81769</name>
</gene>
<dbReference type="InterPro" id="IPR012910">
    <property type="entry name" value="Plug_dom"/>
</dbReference>
<evidence type="ECO:0000256" key="1">
    <source>
        <dbReference type="ARBA" id="ARBA00022729"/>
    </source>
</evidence>
<dbReference type="GO" id="GO:0015344">
    <property type="term" value="F:siderophore uptake transmembrane transporter activity"/>
    <property type="evidence" value="ECO:0007669"/>
    <property type="project" value="TreeGrafter"/>
</dbReference>
<dbReference type="GO" id="GO:0044718">
    <property type="term" value="P:siderophore transmembrane transport"/>
    <property type="evidence" value="ECO:0007669"/>
    <property type="project" value="TreeGrafter"/>
</dbReference>
<feature type="non-terminal residue" evidence="3">
    <location>
        <position position="434"/>
    </location>
</feature>
<dbReference type="Pfam" id="PF13715">
    <property type="entry name" value="CarbopepD_reg_2"/>
    <property type="match status" value="1"/>
</dbReference>
<evidence type="ECO:0000259" key="2">
    <source>
        <dbReference type="Pfam" id="PF07715"/>
    </source>
</evidence>
<dbReference type="Gene3D" id="2.60.40.1120">
    <property type="entry name" value="Carboxypeptidase-like, regulatory domain"/>
    <property type="match status" value="1"/>
</dbReference>
<organism evidence="3">
    <name type="scientific">marine metagenome</name>
    <dbReference type="NCBI Taxonomy" id="408172"/>
    <lineage>
        <taxon>unclassified sequences</taxon>
        <taxon>metagenomes</taxon>
        <taxon>ecological metagenomes</taxon>
    </lineage>
</organism>
<reference evidence="3" key="1">
    <citation type="submission" date="2018-05" db="EMBL/GenBank/DDBJ databases">
        <authorList>
            <person name="Lanie J.A."/>
            <person name="Ng W.-L."/>
            <person name="Kazmierczak K.M."/>
            <person name="Andrzejewski T.M."/>
            <person name="Davidsen T.M."/>
            <person name="Wayne K.J."/>
            <person name="Tettelin H."/>
            <person name="Glass J.I."/>
            <person name="Rusch D."/>
            <person name="Podicherti R."/>
            <person name="Tsui H.-C.T."/>
            <person name="Winkler M.E."/>
        </authorList>
    </citation>
    <scope>NUCLEOTIDE SEQUENCE</scope>
</reference>
<feature type="domain" description="TonB-dependent receptor plug" evidence="2">
    <location>
        <begin position="147"/>
        <end position="218"/>
    </location>
</feature>
<dbReference type="InterPro" id="IPR037066">
    <property type="entry name" value="Plug_dom_sf"/>
</dbReference>
<accession>A0A381UL76</accession>
<protein>
    <recommendedName>
        <fullName evidence="2">TonB-dependent receptor plug domain-containing protein</fullName>
    </recommendedName>
</protein>
<dbReference type="Gene3D" id="2.170.130.10">
    <property type="entry name" value="TonB-dependent receptor, plug domain"/>
    <property type="match status" value="1"/>
</dbReference>
<proteinExistence type="predicted"/>
<name>A0A381UL76_9ZZZZ</name>
<keyword evidence="1" id="KW-0732">Signal</keyword>
<dbReference type="GO" id="GO:0009279">
    <property type="term" value="C:cell outer membrane"/>
    <property type="evidence" value="ECO:0007669"/>
    <property type="project" value="TreeGrafter"/>
</dbReference>
<dbReference type="PANTHER" id="PTHR30069">
    <property type="entry name" value="TONB-DEPENDENT OUTER MEMBRANE RECEPTOR"/>
    <property type="match status" value="1"/>
</dbReference>
<dbReference type="EMBL" id="UINC01006665">
    <property type="protein sequence ID" value="SVA28915.1"/>
    <property type="molecule type" value="Genomic_DNA"/>
</dbReference>
<dbReference type="AlphaFoldDB" id="A0A381UL76"/>
<dbReference type="InterPro" id="IPR008969">
    <property type="entry name" value="CarboxyPept-like_regulatory"/>
</dbReference>
<dbReference type="SUPFAM" id="SSF56935">
    <property type="entry name" value="Porins"/>
    <property type="match status" value="1"/>
</dbReference>
<dbReference type="Pfam" id="PF07715">
    <property type="entry name" value="Plug"/>
    <property type="match status" value="1"/>
</dbReference>
<evidence type="ECO:0000313" key="3">
    <source>
        <dbReference type="EMBL" id="SVA28915.1"/>
    </source>
</evidence>
<dbReference type="PANTHER" id="PTHR30069:SF29">
    <property type="entry name" value="HEMOGLOBIN AND HEMOGLOBIN-HAPTOGLOBIN-BINDING PROTEIN 1-RELATED"/>
    <property type="match status" value="1"/>
</dbReference>
<dbReference type="SUPFAM" id="SSF49464">
    <property type="entry name" value="Carboxypeptidase regulatory domain-like"/>
    <property type="match status" value="1"/>
</dbReference>
<sequence length="434" mass="49345">MNYIIRTALLFTILVSTLLSQVINGFVRDDATGEPLSYANVFIKDSNIGVASGVDGYYALTNIPIGERTIIVSIIGYTMITKDVSVKDGESLRLDFRMIAEAIEGQRVDVFGEAQKMRQLVEPSRISLDLRTIETAPAFIEPDLFRTIQMLPGVQTINDYSSALYVRGSTPDQNLIMMDGITIYNPYHLGGIFSTFNTSSIKEADFHAGGFTARYGGRMGAILNVITREGNTEKFEGSADLSSMSSKMLLEGPLPNIFGMKGSWMLAGRRTYLDQFLNLLIRGDDLPFRYYFYDYQGKINLDINQDHRLTYSQFYGDDIVEFSFSDTYSEYNMVEDYEQNEEATTALNWPWGNKTNSLAWRWLISPKLVARTFLASSMYRFDFNFGYGLKGDWHSGSETGKYDEKFEFDFYDIVDDKTIETELSWHGITNHQIM</sequence>